<feature type="chain" id="PRO_5021343208" evidence="1">
    <location>
        <begin position="21"/>
        <end position="533"/>
    </location>
</feature>
<proteinExistence type="predicted"/>
<dbReference type="InterPro" id="IPR024302">
    <property type="entry name" value="SusD-like"/>
</dbReference>
<dbReference type="PROSITE" id="PS51257">
    <property type="entry name" value="PROKAR_LIPOPROTEIN"/>
    <property type="match status" value="1"/>
</dbReference>
<feature type="signal peptide" evidence="1">
    <location>
        <begin position="1"/>
        <end position="20"/>
    </location>
</feature>
<organism evidence="2 3">
    <name type="scientific">Dysgonomonas mossii</name>
    <dbReference type="NCBI Taxonomy" id="163665"/>
    <lineage>
        <taxon>Bacteria</taxon>
        <taxon>Pseudomonadati</taxon>
        <taxon>Bacteroidota</taxon>
        <taxon>Bacteroidia</taxon>
        <taxon>Bacteroidales</taxon>
        <taxon>Dysgonomonadaceae</taxon>
        <taxon>Dysgonomonas</taxon>
    </lineage>
</organism>
<dbReference type="OrthoDB" id="1109828at2"/>
<dbReference type="EMBL" id="SPPK01000007">
    <property type="protein sequence ID" value="TFU87017.1"/>
    <property type="molecule type" value="Genomic_DNA"/>
</dbReference>
<dbReference type="Proteomes" id="UP000298285">
    <property type="component" value="Unassembled WGS sequence"/>
</dbReference>
<reference evidence="2 3" key="1">
    <citation type="submission" date="2019-03" db="EMBL/GenBank/DDBJ databases">
        <title>Diversity of the mouse oral microbiome.</title>
        <authorList>
            <person name="Joseph S."/>
            <person name="Aduse-Opoku J."/>
            <person name="Curtis M."/>
            <person name="Wade W."/>
            <person name="Hashim A."/>
        </authorList>
    </citation>
    <scope>NUCLEOTIDE SEQUENCE [LARGE SCALE GENOMIC DNA]</scope>
    <source>
        <strain evidence="2 3">P11</strain>
    </source>
</reference>
<dbReference type="SUPFAM" id="SSF48452">
    <property type="entry name" value="TPR-like"/>
    <property type="match status" value="1"/>
</dbReference>
<keyword evidence="1" id="KW-0732">Signal</keyword>
<sequence length="533" mass="59925">MKTKKIIFACLLGIGLLGTACTNFDSINENPNDATENMYDFDKGNLGKALRNGGVFYDADVQQRIKALGMDVFAQYVGGNSTARVWTPNDGWLSLYWNNYYTDWFASLNIVIANAQKYEGRQNSLALGRIWRVYMQSQFTDFYGPAPFPKSPEDTNPDYESLDKQYEFFFKELDESVKLFDSSKDFLTVEDQIYYGNIAKWKRFANTLRLRLAIKMSEINPELCKTQAQAAYNADGGIMISGDDAALPGVSGVWGQQYVYYMYQVGWSDRQVMMKTMEKILTGIGGMAYAGTAAIHPEKVDPRGERYFDPSPETNTWAGLKAGIQTEPAGERNRVSAMSRTWIIPNDNRKTDLFLYSEACFLMAEAVERGFVTGAGSAKDWYEKGVKASFAKWSLSDSQAVDYLASNDQNLFGTSAKYDDASGNGNTKLEKIITQKYISHYIDLSRESWNDKRRLNLPAMDIPEYRDPGAGTYPNDGNIKNPSNFISRMVYPQSEALNNKSKYEAGVAQLTGGDKTSSPIWWATKKSNYCTSN</sequence>
<dbReference type="Gene3D" id="1.25.40.390">
    <property type="match status" value="1"/>
</dbReference>
<dbReference type="InterPro" id="IPR011990">
    <property type="entry name" value="TPR-like_helical_dom_sf"/>
</dbReference>
<name>A0A4Y9II52_9BACT</name>
<evidence type="ECO:0000256" key="1">
    <source>
        <dbReference type="SAM" id="SignalP"/>
    </source>
</evidence>
<evidence type="ECO:0000313" key="3">
    <source>
        <dbReference type="Proteomes" id="UP000298285"/>
    </source>
</evidence>
<accession>A0A4Y9II52</accession>
<gene>
    <name evidence="2" type="ORF">E4T88_16350</name>
</gene>
<dbReference type="AlphaFoldDB" id="A0A4Y9II52"/>
<keyword evidence="2" id="KW-0449">Lipoprotein</keyword>
<dbReference type="RefSeq" id="WP_135107327.1">
    <property type="nucleotide sequence ID" value="NZ_JADGKW010000007.1"/>
</dbReference>
<protein>
    <submittedName>
        <fullName evidence="2">SusD/RagB family nutrient-binding outer membrane lipoprotein</fullName>
    </submittedName>
</protein>
<evidence type="ECO:0000313" key="2">
    <source>
        <dbReference type="EMBL" id="TFU87017.1"/>
    </source>
</evidence>
<comment type="caution">
    <text evidence="2">The sequence shown here is derived from an EMBL/GenBank/DDBJ whole genome shotgun (WGS) entry which is preliminary data.</text>
</comment>
<dbReference type="Pfam" id="PF12741">
    <property type="entry name" value="SusD-like"/>
    <property type="match status" value="1"/>
</dbReference>